<sequence>MILLTVVAVLVVAVVIAAPWRDVPPDLAVEDLPEELRSVSVDFGIVIDPGTDWAAIDARLDEAGVTAVDLNAGRVEFTAFDWPAHPDAAAESGADHLARASRALRESADGSARPVGLIVDAYVPAWIAENPSLAGTSAEGVRSQYLPSAHQLARGEVGERLVQYVAALGERYDPSQIAVTELFLSGFHFGEEDLALFQEMTGAVDWPRDADGTIAESDPALGAWTSQVIADLLARMRAALDDVRDGAGAHIALAVDVRVNWTDPALGDPSSGQDYTVLLEAADRLVLWAYLYAQRPPAEIEEVTAALEDAGFDMSRFTVSVGLWSGRASAEDGGSEESIPAETLQEAVGLAATNGITSVNVSPLSLMTDEDWQALATVWGSRATPTS</sequence>
<protein>
    <submittedName>
        <fullName evidence="1">Uncharacterized protein</fullName>
    </submittedName>
</protein>
<accession>A0ABX5VL76</accession>
<proteinExistence type="predicted"/>
<dbReference type="Proteomes" id="UP000313948">
    <property type="component" value="Chromosome"/>
</dbReference>
<dbReference type="RefSeq" id="WP_139948385.1">
    <property type="nucleotide sequence ID" value="NZ_CP040899.1"/>
</dbReference>
<organism evidence="1 2">
    <name type="scientific">Georgenia wutianyii</name>
    <dbReference type="NCBI Taxonomy" id="2585135"/>
    <lineage>
        <taxon>Bacteria</taxon>
        <taxon>Bacillati</taxon>
        <taxon>Actinomycetota</taxon>
        <taxon>Actinomycetes</taxon>
        <taxon>Micrococcales</taxon>
        <taxon>Bogoriellaceae</taxon>
        <taxon>Georgenia</taxon>
    </lineage>
</organism>
<evidence type="ECO:0000313" key="1">
    <source>
        <dbReference type="EMBL" id="QDB79222.1"/>
    </source>
</evidence>
<keyword evidence="2" id="KW-1185">Reference proteome</keyword>
<reference evidence="1 2" key="1">
    <citation type="submission" date="2019-05" db="EMBL/GenBank/DDBJ databases">
        <title>Georgenia *** sp. nov., and Georgenia *** sp. nov., isolated from the intestinal contents of plateau pika (Ochotona curzoniae) in the Qinghai-Tibet plateau of China.</title>
        <authorList>
            <person name="Tian Z."/>
        </authorList>
    </citation>
    <scope>NUCLEOTIDE SEQUENCE [LARGE SCALE GENOMIC DNA]</scope>
    <source>
        <strain evidence="1 2">Z294</strain>
    </source>
</reference>
<dbReference type="Gene3D" id="3.20.20.80">
    <property type="entry name" value="Glycosidases"/>
    <property type="match status" value="1"/>
</dbReference>
<dbReference type="EMBL" id="CP040899">
    <property type="protein sequence ID" value="QDB79222.1"/>
    <property type="molecule type" value="Genomic_DNA"/>
</dbReference>
<evidence type="ECO:0000313" key="2">
    <source>
        <dbReference type="Proteomes" id="UP000313948"/>
    </source>
</evidence>
<gene>
    <name evidence="1" type="ORF">FE251_07435</name>
</gene>
<name>A0ABX5VL76_9MICO</name>